<accession>A0A9L0III6</accession>
<evidence type="ECO:0000313" key="8">
    <source>
        <dbReference type="Proteomes" id="UP000694387"/>
    </source>
</evidence>
<evidence type="ECO:0000256" key="1">
    <source>
        <dbReference type="ARBA" id="ARBA00004496"/>
    </source>
</evidence>
<name>A0A9L0III6_EQUAS</name>
<proteinExistence type="inferred from homology"/>
<dbReference type="InterPro" id="IPR000566">
    <property type="entry name" value="Lipocln_cytosolic_FA-bd_dom"/>
</dbReference>
<evidence type="ECO:0000256" key="5">
    <source>
        <dbReference type="RuleBase" id="RU003696"/>
    </source>
</evidence>
<dbReference type="SMR" id="A0A9L0III6"/>
<comment type="subcellular location">
    <subcellularLocation>
        <location evidence="1">Cytoplasm</location>
    </subcellularLocation>
</comment>
<dbReference type="PRINTS" id="PR00178">
    <property type="entry name" value="FATTYACIDBP"/>
</dbReference>
<evidence type="ECO:0000313" key="7">
    <source>
        <dbReference type="Ensembl" id="ENSEASP00005040703.1"/>
    </source>
</evidence>
<gene>
    <name evidence="7" type="primary">FABP3</name>
</gene>
<organism evidence="7 8">
    <name type="scientific">Equus asinus</name>
    <name type="common">Donkey</name>
    <name type="synonym">Equus africanus asinus</name>
    <dbReference type="NCBI Taxonomy" id="9793"/>
    <lineage>
        <taxon>Eukaryota</taxon>
        <taxon>Metazoa</taxon>
        <taxon>Chordata</taxon>
        <taxon>Craniata</taxon>
        <taxon>Vertebrata</taxon>
        <taxon>Euteleostomi</taxon>
        <taxon>Mammalia</taxon>
        <taxon>Eutheria</taxon>
        <taxon>Laurasiatheria</taxon>
        <taxon>Perissodactyla</taxon>
        <taxon>Equidae</taxon>
        <taxon>Equus</taxon>
    </lineage>
</organism>
<reference evidence="7" key="3">
    <citation type="submission" date="2025-09" db="UniProtKB">
        <authorList>
            <consortium name="Ensembl"/>
        </authorList>
    </citation>
    <scope>IDENTIFICATION</scope>
</reference>
<dbReference type="GO" id="GO:0005737">
    <property type="term" value="C:cytoplasm"/>
    <property type="evidence" value="ECO:0007669"/>
    <property type="project" value="UniProtKB-SubCell"/>
</dbReference>
<dbReference type="InterPro" id="IPR031259">
    <property type="entry name" value="ILBP"/>
</dbReference>
<feature type="domain" description="Cytosolic fatty-acid binding proteins" evidence="6">
    <location>
        <begin position="104"/>
        <end position="121"/>
    </location>
</feature>
<evidence type="ECO:0000256" key="2">
    <source>
        <dbReference type="ARBA" id="ARBA00008390"/>
    </source>
</evidence>
<comment type="similarity">
    <text evidence="2 5">Belongs to the calycin superfamily. Fatty-acid binding protein (FABP) family.</text>
</comment>
<dbReference type="Ensembl" id="ENSEAST00005038244.1">
    <property type="protein sequence ID" value="ENSEASP00005040703.1"/>
    <property type="gene ID" value="ENSEASG00005033124.1"/>
</dbReference>
<keyword evidence="8" id="KW-1185">Reference proteome</keyword>
<keyword evidence="4" id="KW-0963">Cytoplasm</keyword>
<dbReference type="PANTHER" id="PTHR11955">
    <property type="entry name" value="FATTY ACID BINDING PROTEIN"/>
    <property type="match status" value="1"/>
</dbReference>
<dbReference type="GO" id="GO:0008289">
    <property type="term" value="F:lipid binding"/>
    <property type="evidence" value="ECO:0007669"/>
    <property type="project" value="InterPro"/>
</dbReference>
<reference evidence="7 8" key="1">
    <citation type="journal article" date="2020" name="Nat. Commun.">
        <title>Donkey genomes provide new insights into domestication and selection for coat color.</title>
        <authorList>
            <person name="Wang"/>
            <person name="C."/>
            <person name="Li"/>
            <person name="H."/>
            <person name="Guo"/>
            <person name="Y."/>
            <person name="Huang"/>
            <person name="J."/>
            <person name="Sun"/>
            <person name="Y."/>
            <person name="Min"/>
            <person name="J."/>
            <person name="Wang"/>
            <person name="J."/>
            <person name="Fang"/>
            <person name="X."/>
            <person name="Zhao"/>
            <person name="Z."/>
            <person name="Wang"/>
            <person name="S."/>
            <person name="Zhang"/>
            <person name="Y."/>
            <person name="Liu"/>
            <person name="Q."/>
            <person name="Jiang"/>
            <person name="Q."/>
            <person name="Wang"/>
            <person name="X."/>
            <person name="Guo"/>
            <person name="Y."/>
            <person name="Yang"/>
            <person name="C."/>
            <person name="Wang"/>
            <person name="Y."/>
            <person name="Tian"/>
            <person name="F."/>
            <person name="Zhuang"/>
            <person name="G."/>
            <person name="Fan"/>
            <person name="Y."/>
            <person name="Gao"/>
            <person name="Q."/>
            <person name="Li"/>
            <person name="Y."/>
            <person name="Ju"/>
            <person name="Z."/>
            <person name="Li"/>
            <person name="J."/>
            <person name="Li"/>
            <person name="R."/>
            <person name="Hou"/>
            <person name="M."/>
            <person name="Yang"/>
            <person name="G."/>
            <person name="Liu"/>
            <person name="G."/>
            <person name="Liu"/>
            <person name="W."/>
            <person name="Guo"/>
            <person name="J."/>
            <person name="Pan"/>
            <person name="S."/>
            <person name="Fan"/>
            <person name="G."/>
            <person name="Zhang"/>
            <person name="W."/>
            <person name="Zhang"/>
            <person name="R."/>
            <person name="Yu"/>
            <person name="J."/>
            <person name="Zhang"/>
            <person name="X."/>
            <person name="Yin"/>
            <person name="Q."/>
            <person name="Ji"/>
            <person name="C."/>
            <person name="Jin"/>
            <person name="Y."/>
            <person name="Yue"/>
            <person name="G."/>
            <person name="Liu"/>
            <person name="M."/>
            <person name="Xu"/>
            <person name="J."/>
            <person name="Liu"/>
            <person name="S."/>
            <person name="Jordana"/>
            <person name="J."/>
            <person name="Noce"/>
            <person name="A."/>
            <person name="Amills"/>
            <person name="M."/>
            <person name="Wu"/>
            <person name="D.D."/>
            <person name="Li"/>
            <person name="S."/>
            <person name="Zhou"/>
            <person name="X. and Zhong"/>
            <person name="J."/>
        </authorList>
    </citation>
    <scope>NUCLEOTIDE SEQUENCE [LARGE SCALE GENOMIC DNA]</scope>
</reference>
<reference evidence="7" key="2">
    <citation type="submission" date="2025-08" db="UniProtKB">
        <authorList>
            <consortium name="Ensembl"/>
        </authorList>
    </citation>
    <scope>IDENTIFICATION</scope>
</reference>
<dbReference type="InterPro" id="IPR012674">
    <property type="entry name" value="Calycin"/>
</dbReference>
<dbReference type="FunFam" id="2.40.128.20:FF:000001">
    <property type="entry name" value="Fatty acid-binding protein, adipocyte"/>
    <property type="match status" value="1"/>
</dbReference>
<evidence type="ECO:0000256" key="3">
    <source>
        <dbReference type="ARBA" id="ARBA00022448"/>
    </source>
</evidence>
<dbReference type="InterPro" id="IPR000463">
    <property type="entry name" value="Fatty_acid-bd"/>
</dbReference>
<evidence type="ECO:0000256" key="4">
    <source>
        <dbReference type="ARBA" id="ARBA00022490"/>
    </source>
</evidence>
<dbReference type="Gene3D" id="2.40.128.20">
    <property type="match status" value="1"/>
</dbReference>
<protein>
    <submittedName>
        <fullName evidence="7">Fatty acid binding protein 3</fullName>
    </submittedName>
</protein>
<dbReference type="CDD" id="cd19466">
    <property type="entry name" value="FABP3"/>
    <property type="match status" value="1"/>
</dbReference>
<dbReference type="Pfam" id="PF00061">
    <property type="entry name" value="Lipocalin"/>
    <property type="match status" value="1"/>
</dbReference>
<evidence type="ECO:0000259" key="6">
    <source>
        <dbReference type="PROSITE" id="PS00214"/>
    </source>
</evidence>
<dbReference type="AlphaFoldDB" id="A0A9L0III6"/>
<dbReference type="GeneTree" id="ENSGT00940000155104"/>
<dbReference type="PROSITE" id="PS00214">
    <property type="entry name" value="FABP"/>
    <property type="match status" value="1"/>
</dbReference>
<sequence>MLRAVHRAQKSLEHWQVDGELDCRAERRAQETFRREGRARVGWRGAAGRVTLPPEQTEGARAAQPPTVPLVTLPASGQWGVAGEREFWRRLAQDSLTMVDAFVGTWKLVDSKNFDDYMKSIGVGFATRQVANMTKPTTIIEVNGDTITIKTHSTFKNTEISFKLGVEFDETTADDRKVKSLVTLDGGKLVHVQKWNGQETTLVRELIDGKLILTLTHGSAVSTRTYEKEA</sequence>
<keyword evidence="3 5" id="KW-0813">Transport</keyword>
<dbReference type="SUPFAM" id="SSF50814">
    <property type="entry name" value="Lipocalins"/>
    <property type="match status" value="1"/>
</dbReference>
<dbReference type="Proteomes" id="UP000694387">
    <property type="component" value="Chromosome 5"/>
</dbReference>